<dbReference type="SUPFAM" id="SSF55073">
    <property type="entry name" value="Nucleotide cyclase"/>
    <property type="match status" value="1"/>
</dbReference>
<evidence type="ECO:0000256" key="2">
    <source>
        <dbReference type="ARBA" id="ARBA00012528"/>
    </source>
</evidence>
<evidence type="ECO:0000256" key="1">
    <source>
        <dbReference type="ARBA" id="ARBA00001946"/>
    </source>
</evidence>
<dbReference type="Gene3D" id="3.30.70.270">
    <property type="match status" value="1"/>
</dbReference>
<dbReference type="NCBIfam" id="TIGR00254">
    <property type="entry name" value="GGDEF"/>
    <property type="match status" value="1"/>
</dbReference>
<feature type="domain" description="GGDEF" evidence="5">
    <location>
        <begin position="502"/>
        <end position="638"/>
    </location>
</feature>
<dbReference type="GO" id="GO:0005886">
    <property type="term" value="C:plasma membrane"/>
    <property type="evidence" value="ECO:0007669"/>
    <property type="project" value="TreeGrafter"/>
</dbReference>
<dbReference type="GO" id="GO:1902201">
    <property type="term" value="P:negative regulation of bacterial-type flagellum-dependent cell motility"/>
    <property type="evidence" value="ECO:0007669"/>
    <property type="project" value="TreeGrafter"/>
</dbReference>
<dbReference type="GO" id="GO:0052621">
    <property type="term" value="F:diguanylate cyclase activity"/>
    <property type="evidence" value="ECO:0007669"/>
    <property type="project" value="UniProtKB-EC"/>
</dbReference>
<dbReference type="EC" id="2.7.7.65" evidence="2"/>
<dbReference type="PROSITE" id="PS50887">
    <property type="entry name" value="GGDEF"/>
    <property type="match status" value="1"/>
</dbReference>
<dbReference type="AlphaFoldDB" id="A0A545TLZ1"/>
<evidence type="ECO:0000313" key="7">
    <source>
        <dbReference type="Proteomes" id="UP000319732"/>
    </source>
</evidence>
<dbReference type="InterPro" id="IPR050469">
    <property type="entry name" value="Diguanylate_Cyclase"/>
</dbReference>
<gene>
    <name evidence="6" type="ORF">FKG94_14370</name>
</gene>
<keyword evidence="4" id="KW-0812">Transmembrane</keyword>
<evidence type="ECO:0000313" key="6">
    <source>
        <dbReference type="EMBL" id="TQV78249.1"/>
    </source>
</evidence>
<proteinExistence type="predicted"/>
<dbReference type="InterPro" id="IPR011623">
    <property type="entry name" value="7TMR_DISM_rcpt_extracell_dom1"/>
</dbReference>
<feature type="transmembrane region" description="Helical" evidence="4">
    <location>
        <begin position="342"/>
        <end position="362"/>
    </location>
</feature>
<feature type="transmembrane region" description="Helical" evidence="4">
    <location>
        <begin position="218"/>
        <end position="241"/>
    </location>
</feature>
<dbReference type="CDD" id="cd01949">
    <property type="entry name" value="GGDEF"/>
    <property type="match status" value="1"/>
</dbReference>
<dbReference type="Proteomes" id="UP000319732">
    <property type="component" value="Unassembled WGS sequence"/>
</dbReference>
<dbReference type="FunFam" id="3.30.70.270:FF:000001">
    <property type="entry name" value="Diguanylate cyclase domain protein"/>
    <property type="match status" value="1"/>
</dbReference>
<evidence type="ECO:0000256" key="3">
    <source>
        <dbReference type="ARBA" id="ARBA00034247"/>
    </source>
</evidence>
<keyword evidence="4" id="KW-0472">Membrane</keyword>
<dbReference type="Pfam" id="PF07695">
    <property type="entry name" value="7TMR-DISM_7TM"/>
    <property type="match status" value="1"/>
</dbReference>
<dbReference type="RefSeq" id="WP_142905029.1">
    <property type="nucleotide sequence ID" value="NZ_ML660094.1"/>
</dbReference>
<feature type="transmembrane region" description="Helical" evidence="4">
    <location>
        <begin position="286"/>
        <end position="304"/>
    </location>
</feature>
<dbReference type="InterPro" id="IPR043128">
    <property type="entry name" value="Rev_trsase/Diguanyl_cyclase"/>
</dbReference>
<evidence type="ECO:0000256" key="4">
    <source>
        <dbReference type="SAM" id="Phobius"/>
    </source>
</evidence>
<dbReference type="InterPro" id="IPR029787">
    <property type="entry name" value="Nucleotide_cyclase"/>
</dbReference>
<dbReference type="OrthoDB" id="9812260at2"/>
<comment type="cofactor">
    <cofactor evidence="1">
        <name>Mg(2+)</name>
        <dbReference type="ChEBI" id="CHEBI:18420"/>
    </cofactor>
</comment>
<feature type="transmembrane region" description="Helical" evidence="4">
    <location>
        <begin position="248"/>
        <end position="266"/>
    </location>
</feature>
<sequence>MRRGYWLILVATILLVTGYHLRFQAPATITAEQGTANLGNWDFTHQGPVSLSGDWLFFPGQLHTPASFLQTLQTTGGAGRAPQTLPVPATWNKLYRHQSSHPLAQGRGYGTYALKLTGTGHSSLGLVQQPACTSSRSYFFPASAPSSQPVSTLGHVAATAPQSLPHQQPVFSALRTRPGAPHYLLVQVANFDHRLGGLCRAVYLGTQQQLFDLQLQRLIGQGLTIAIIFSMTIYAFAIYFYTPHNRSSLWLGLWALCATLYFWTRANFWEQAFGTGGTFGFAFHYTVEYCSLLLMGPFIIYFHHHAYRTRYVAERLLRGNFAAVLLLCLAVLVTPVEWFTRYYTPLMWLMLAQLLLAGYILLRALHDRQKNAVRLGISALPLFFTIPVDLFANLNGKPSGSYTELAMVFFVFMQGLVQGRRLGLVIVRSQHLSDSLAEEVKHQTASLEEKNYELLIARTALEEANRDLKALSITDGLTGAYNRLYFDRQFLIEWQRARRERCPLSLVLVDIDHFKALNDNHGHLAGDQGLKAIVSHLHAIFRRASDVVCRYGGEEFVVLLPNTSPDQAAAAAEELRALVASTPLHYHDQEIYYTVSIGVGGLPAPGPSQQPLDLLSAADRALYQVKRDGRNGVGVADVIAADIRA</sequence>
<accession>A0A545TLZ1</accession>
<comment type="catalytic activity">
    <reaction evidence="3">
        <text>2 GTP = 3',3'-c-di-GMP + 2 diphosphate</text>
        <dbReference type="Rhea" id="RHEA:24898"/>
        <dbReference type="ChEBI" id="CHEBI:33019"/>
        <dbReference type="ChEBI" id="CHEBI:37565"/>
        <dbReference type="ChEBI" id="CHEBI:58805"/>
        <dbReference type="EC" id="2.7.7.65"/>
    </reaction>
</comment>
<evidence type="ECO:0000259" key="5">
    <source>
        <dbReference type="PROSITE" id="PS50887"/>
    </source>
</evidence>
<dbReference type="PANTHER" id="PTHR45138">
    <property type="entry name" value="REGULATORY COMPONENTS OF SENSORY TRANSDUCTION SYSTEM"/>
    <property type="match status" value="1"/>
</dbReference>
<protein>
    <recommendedName>
        <fullName evidence="2">diguanylate cyclase</fullName>
        <ecNumber evidence="2">2.7.7.65</ecNumber>
    </recommendedName>
</protein>
<dbReference type="EMBL" id="VHSG01000013">
    <property type="protein sequence ID" value="TQV78249.1"/>
    <property type="molecule type" value="Genomic_DNA"/>
</dbReference>
<dbReference type="Pfam" id="PF00990">
    <property type="entry name" value="GGDEF"/>
    <property type="match status" value="1"/>
</dbReference>
<keyword evidence="7" id="KW-1185">Reference proteome</keyword>
<keyword evidence="4" id="KW-1133">Transmembrane helix</keyword>
<feature type="transmembrane region" description="Helical" evidence="4">
    <location>
        <begin position="316"/>
        <end position="336"/>
    </location>
</feature>
<dbReference type="SMART" id="SM00267">
    <property type="entry name" value="GGDEF"/>
    <property type="match status" value="1"/>
</dbReference>
<dbReference type="GO" id="GO:0043709">
    <property type="term" value="P:cell adhesion involved in single-species biofilm formation"/>
    <property type="evidence" value="ECO:0007669"/>
    <property type="project" value="TreeGrafter"/>
</dbReference>
<feature type="transmembrane region" description="Helical" evidence="4">
    <location>
        <begin position="374"/>
        <end position="394"/>
    </location>
</feature>
<organism evidence="6 7">
    <name type="scientific">Exilibacterium tricleocarpae</name>
    <dbReference type="NCBI Taxonomy" id="2591008"/>
    <lineage>
        <taxon>Bacteria</taxon>
        <taxon>Pseudomonadati</taxon>
        <taxon>Pseudomonadota</taxon>
        <taxon>Gammaproteobacteria</taxon>
        <taxon>Cellvibrionales</taxon>
        <taxon>Cellvibrionaceae</taxon>
        <taxon>Exilibacterium</taxon>
    </lineage>
</organism>
<comment type="caution">
    <text evidence="6">The sequence shown here is derived from an EMBL/GenBank/DDBJ whole genome shotgun (WGS) entry which is preliminary data.</text>
</comment>
<reference evidence="6 7" key="1">
    <citation type="submission" date="2019-06" db="EMBL/GenBank/DDBJ databases">
        <title>Whole genome sequence for Cellvibrionaceae sp. R142.</title>
        <authorList>
            <person name="Wang G."/>
        </authorList>
    </citation>
    <scope>NUCLEOTIDE SEQUENCE [LARGE SCALE GENOMIC DNA]</scope>
    <source>
        <strain evidence="6 7">R142</strain>
    </source>
</reference>
<dbReference type="PANTHER" id="PTHR45138:SF9">
    <property type="entry name" value="DIGUANYLATE CYCLASE DGCM-RELATED"/>
    <property type="match status" value="1"/>
</dbReference>
<dbReference type="InterPro" id="IPR000160">
    <property type="entry name" value="GGDEF_dom"/>
</dbReference>
<name>A0A545TLZ1_9GAMM</name>